<evidence type="ECO:0000259" key="8">
    <source>
        <dbReference type="PROSITE" id="PS51704"/>
    </source>
</evidence>
<evidence type="ECO:0000256" key="7">
    <source>
        <dbReference type="SAM" id="SignalP"/>
    </source>
</evidence>
<dbReference type="InterPro" id="IPR017946">
    <property type="entry name" value="PLC-like_Pdiesterase_TIM-brl"/>
</dbReference>
<evidence type="ECO:0000256" key="4">
    <source>
        <dbReference type="ARBA" id="ARBA00022798"/>
    </source>
</evidence>
<dbReference type="EC" id="3.1.4.46" evidence="2"/>
<dbReference type="GO" id="GO:0008889">
    <property type="term" value="F:glycerophosphodiester phosphodiesterase activity"/>
    <property type="evidence" value="ECO:0007669"/>
    <property type="project" value="UniProtKB-EC"/>
</dbReference>
<comment type="catalytic activity">
    <reaction evidence="6">
        <text>a sn-glycero-3-phosphodiester + H2O = an alcohol + sn-glycerol 3-phosphate + H(+)</text>
        <dbReference type="Rhea" id="RHEA:12969"/>
        <dbReference type="ChEBI" id="CHEBI:15377"/>
        <dbReference type="ChEBI" id="CHEBI:15378"/>
        <dbReference type="ChEBI" id="CHEBI:30879"/>
        <dbReference type="ChEBI" id="CHEBI:57597"/>
        <dbReference type="ChEBI" id="CHEBI:83408"/>
        <dbReference type="EC" id="3.1.4.46"/>
    </reaction>
</comment>
<feature type="signal peptide" evidence="7">
    <location>
        <begin position="1"/>
        <end position="20"/>
    </location>
</feature>
<keyword evidence="4" id="KW-0319">Glycerol metabolism</keyword>
<keyword evidence="5" id="KW-0378">Hydrolase</keyword>
<evidence type="ECO:0000256" key="6">
    <source>
        <dbReference type="ARBA" id="ARBA00047512"/>
    </source>
</evidence>
<dbReference type="PROSITE" id="PS51704">
    <property type="entry name" value="GP_PDE"/>
    <property type="match status" value="1"/>
</dbReference>
<evidence type="ECO:0000313" key="10">
    <source>
        <dbReference type="Proteomes" id="UP001208570"/>
    </source>
</evidence>
<evidence type="ECO:0000256" key="5">
    <source>
        <dbReference type="ARBA" id="ARBA00022801"/>
    </source>
</evidence>
<accession>A0AAD9JAU3</accession>
<protein>
    <recommendedName>
        <fullName evidence="2">glycerophosphodiester phosphodiesterase</fullName>
        <ecNumber evidence="2">3.1.4.46</ecNumber>
    </recommendedName>
</protein>
<dbReference type="AlphaFoldDB" id="A0AAD9JAU3"/>
<comment type="caution">
    <text evidence="9">The sequence shown here is derived from an EMBL/GenBank/DDBJ whole genome shotgun (WGS) entry which is preliminary data.</text>
</comment>
<name>A0AAD9JAU3_9ANNE</name>
<gene>
    <name evidence="9" type="ORF">LSH36_453g02021</name>
</gene>
<dbReference type="PANTHER" id="PTHR43620">
    <property type="entry name" value="GLYCEROPHOSPHORYL DIESTER PHOSPHODIESTERASE"/>
    <property type="match status" value="1"/>
</dbReference>
<evidence type="ECO:0000313" key="9">
    <source>
        <dbReference type="EMBL" id="KAK2149429.1"/>
    </source>
</evidence>
<keyword evidence="10" id="KW-1185">Reference proteome</keyword>
<proteinExistence type="inferred from homology"/>
<evidence type="ECO:0000256" key="2">
    <source>
        <dbReference type="ARBA" id="ARBA00012247"/>
    </source>
</evidence>
<comment type="similarity">
    <text evidence="1">Belongs to the glycerophosphoryl diester phosphodiesterase family.</text>
</comment>
<dbReference type="GO" id="GO:0006071">
    <property type="term" value="P:glycerol metabolic process"/>
    <property type="evidence" value="ECO:0007669"/>
    <property type="project" value="UniProtKB-KW"/>
</dbReference>
<evidence type="ECO:0000256" key="3">
    <source>
        <dbReference type="ARBA" id="ARBA00022729"/>
    </source>
</evidence>
<feature type="chain" id="PRO_5042243538" description="glycerophosphodiester phosphodiesterase" evidence="7">
    <location>
        <begin position="21"/>
        <end position="354"/>
    </location>
</feature>
<keyword evidence="3 7" id="KW-0732">Signal</keyword>
<dbReference type="Pfam" id="PF03009">
    <property type="entry name" value="GDPD"/>
    <property type="match status" value="1"/>
</dbReference>
<dbReference type="EMBL" id="JAODUP010000453">
    <property type="protein sequence ID" value="KAK2149429.1"/>
    <property type="molecule type" value="Genomic_DNA"/>
</dbReference>
<feature type="domain" description="GP-PDE" evidence="8">
    <location>
        <begin position="38"/>
        <end position="336"/>
    </location>
</feature>
<sequence>MGPNIYLASVLFSFLFVANGAVFPPEFDHGVDLPTTRPLIIAHRGDSGVYPEHSTMAYRSAIDAGSDVIECDMCLTADLHVICSHESWLEDSTNVGELFPESRKSTYFVIDQLSNITDFFTVDFTLAELTQIRRRQTKSIRDPNHDDLYPMVGLDQLIQMIRNASRPIGLHLETKDPNWVNSLDMVTSANTTFEDVVLTVLDRHGYTDGRDPVFLQSFNADSLKYFRSRTDLPIIQLQATPMSDERLQEISGYAVGIGPPRELIVVVINDQIVEKTDLIARAHSTGLAVHAWTLRNEDKYLAWDYGQDPRNEYRDFLELGTDGIFTDHPRTYKNFLDAVYSCNKTDDASGIDGS</sequence>
<dbReference type="GO" id="GO:0006629">
    <property type="term" value="P:lipid metabolic process"/>
    <property type="evidence" value="ECO:0007669"/>
    <property type="project" value="InterPro"/>
</dbReference>
<evidence type="ECO:0000256" key="1">
    <source>
        <dbReference type="ARBA" id="ARBA00007277"/>
    </source>
</evidence>
<reference evidence="9" key="1">
    <citation type="journal article" date="2023" name="Mol. Biol. Evol.">
        <title>Third-Generation Sequencing Reveals the Adaptive Role of the Epigenome in Three Deep-Sea Polychaetes.</title>
        <authorList>
            <person name="Perez M."/>
            <person name="Aroh O."/>
            <person name="Sun Y."/>
            <person name="Lan Y."/>
            <person name="Juniper S.K."/>
            <person name="Young C.R."/>
            <person name="Angers B."/>
            <person name="Qian P.Y."/>
        </authorList>
    </citation>
    <scope>NUCLEOTIDE SEQUENCE</scope>
    <source>
        <strain evidence="9">P08H-3</strain>
    </source>
</reference>
<dbReference type="PANTHER" id="PTHR43620:SF7">
    <property type="entry name" value="GLYCEROPHOSPHODIESTER PHOSPHODIESTERASE GDPD5-RELATED"/>
    <property type="match status" value="1"/>
</dbReference>
<organism evidence="9 10">
    <name type="scientific">Paralvinella palmiformis</name>
    <dbReference type="NCBI Taxonomy" id="53620"/>
    <lineage>
        <taxon>Eukaryota</taxon>
        <taxon>Metazoa</taxon>
        <taxon>Spiralia</taxon>
        <taxon>Lophotrochozoa</taxon>
        <taxon>Annelida</taxon>
        <taxon>Polychaeta</taxon>
        <taxon>Sedentaria</taxon>
        <taxon>Canalipalpata</taxon>
        <taxon>Terebellida</taxon>
        <taxon>Terebelliformia</taxon>
        <taxon>Alvinellidae</taxon>
        <taxon>Paralvinella</taxon>
    </lineage>
</organism>
<dbReference type="SUPFAM" id="SSF51695">
    <property type="entry name" value="PLC-like phosphodiesterases"/>
    <property type="match status" value="1"/>
</dbReference>
<dbReference type="Gene3D" id="3.20.20.190">
    <property type="entry name" value="Phosphatidylinositol (PI) phosphodiesterase"/>
    <property type="match status" value="1"/>
</dbReference>
<dbReference type="InterPro" id="IPR030395">
    <property type="entry name" value="GP_PDE_dom"/>
</dbReference>
<dbReference type="Proteomes" id="UP001208570">
    <property type="component" value="Unassembled WGS sequence"/>
</dbReference>